<dbReference type="Proteomes" id="UP001474421">
    <property type="component" value="Unassembled WGS sequence"/>
</dbReference>
<evidence type="ECO:0000259" key="2">
    <source>
        <dbReference type="Pfam" id="PF16058"/>
    </source>
</evidence>
<reference evidence="3 4" key="1">
    <citation type="journal article" date="2024" name="Proc. Natl. Acad. Sci. U.S.A.">
        <title>The genetic regulatory architecture and epigenomic basis for age-related changes in rattlesnake venom.</title>
        <authorList>
            <person name="Hogan M.P."/>
            <person name="Holding M.L."/>
            <person name="Nystrom G.S."/>
            <person name="Colston T.J."/>
            <person name="Bartlett D.A."/>
            <person name="Mason A.J."/>
            <person name="Ellsworth S.A."/>
            <person name="Rautsaw R.M."/>
            <person name="Lawrence K.C."/>
            <person name="Strickland J.L."/>
            <person name="He B."/>
            <person name="Fraser P."/>
            <person name="Margres M.J."/>
            <person name="Gilbert D.M."/>
            <person name="Gibbs H.L."/>
            <person name="Parkinson C.L."/>
            <person name="Rokyta D.R."/>
        </authorList>
    </citation>
    <scope>NUCLEOTIDE SEQUENCE [LARGE SCALE GENOMIC DNA]</scope>
    <source>
        <strain evidence="3">DRR0105</strain>
    </source>
</reference>
<comment type="caution">
    <text evidence="3">The sequence shown here is derived from an EMBL/GenBank/DDBJ whole genome shotgun (WGS) entry which is preliminary data.</text>
</comment>
<gene>
    <name evidence="3" type="ORF">NXF25_016452</name>
</gene>
<protein>
    <submittedName>
        <fullName evidence="3">Bile salt-activated lipase-like</fullName>
    </submittedName>
</protein>
<keyword evidence="4" id="KW-1185">Reference proteome</keyword>
<dbReference type="Pfam" id="PF16058">
    <property type="entry name" value="Mucin-like"/>
    <property type="match status" value="1"/>
</dbReference>
<feature type="compositionally biased region" description="Polar residues" evidence="1">
    <location>
        <begin position="143"/>
        <end position="175"/>
    </location>
</feature>
<feature type="region of interest" description="Disordered" evidence="1">
    <location>
        <begin position="140"/>
        <end position="175"/>
    </location>
</feature>
<proteinExistence type="predicted"/>
<dbReference type="InterPro" id="IPR032059">
    <property type="entry name" value="Mucin-like"/>
</dbReference>
<evidence type="ECO:0000313" key="4">
    <source>
        <dbReference type="Proteomes" id="UP001474421"/>
    </source>
</evidence>
<name>A0AAW1AUU6_CROAD</name>
<feature type="domain" description="Mucin-like" evidence="2">
    <location>
        <begin position="23"/>
        <end position="98"/>
    </location>
</feature>
<organism evidence="3 4">
    <name type="scientific">Crotalus adamanteus</name>
    <name type="common">Eastern diamondback rattlesnake</name>
    <dbReference type="NCBI Taxonomy" id="8729"/>
    <lineage>
        <taxon>Eukaryota</taxon>
        <taxon>Metazoa</taxon>
        <taxon>Chordata</taxon>
        <taxon>Craniata</taxon>
        <taxon>Vertebrata</taxon>
        <taxon>Euteleostomi</taxon>
        <taxon>Lepidosauria</taxon>
        <taxon>Squamata</taxon>
        <taxon>Bifurcata</taxon>
        <taxon>Unidentata</taxon>
        <taxon>Episquamata</taxon>
        <taxon>Toxicofera</taxon>
        <taxon>Serpentes</taxon>
        <taxon>Colubroidea</taxon>
        <taxon>Viperidae</taxon>
        <taxon>Crotalinae</taxon>
        <taxon>Crotalus</taxon>
    </lineage>
</organism>
<sequence length="175" mass="19223">MPANQPTHGYPLNTIFIILNVNSNPEQKSEAEPSVNFGEPQEDALLNFGEPQEDALLNFGEPQEDALLNFGEPQEDALLNFGKPQEDALLNFGEPQEDALLNFGEPQEDALLNFGERQEDALLNLGELWWCSLHLPHLPPSNKPLTCPTSGKNTPNLTQPPSSAQDQKGTHVSNS</sequence>
<dbReference type="AlphaFoldDB" id="A0AAW1AUU6"/>
<accession>A0AAW1AUU6</accession>
<dbReference type="EMBL" id="JAOTOJ010000014">
    <property type="protein sequence ID" value="KAK9393190.1"/>
    <property type="molecule type" value="Genomic_DNA"/>
</dbReference>
<evidence type="ECO:0000256" key="1">
    <source>
        <dbReference type="SAM" id="MobiDB-lite"/>
    </source>
</evidence>
<evidence type="ECO:0000313" key="3">
    <source>
        <dbReference type="EMBL" id="KAK9393190.1"/>
    </source>
</evidence>